<name>A0A7C8ZI63_OPUST</name>
<feature type="domain" description="Srp40 C-terminal" evidence="2">
    <location>
        <begin position="386"/>
        <end position="433"/>
    </location>
</feature>
<protein>
    <recommendedName>
        <fullName evidence="2">Srp40 C-terminal domain-containing protein</fullName>
    </recommendedName>
</protein>
<feature type="compositionally biased region" description="Basic and acidic residues" evidence="1">
    <location>
        <begin position="320"/>
        <end position="338"/>
    </location>
</feature>
<proteinExistence type="predicted"/>
<organism evidence="3">
    <name type="scientific">Opuntia streptacantha</name>
    <name type="common">Prickly pear cactus</name>
    <name type="synonym">Opuntia cardona</name>
    <dbReference type="NCBI Taxonomy" id="393608"/>
    <lineage>
        <taxon>Eukaryota</taxon>
        <taxon>Viridiplantae</taxon>
        <taxon>Streptophyta</taxon>
        <taxon>Embryophyta</taxon>
        <taxon>Tracheophyta</taxon>
        <taxon>Spermatophyta</taxon>
        <taxon>Magnoliopsida</taxon>
        <taxon>eudicotyledons</taxon>
        <taxon>Gunneridae</taxon>
        <taxon>Pentapetalae</taxon>
        <taxon>Caryophyllales</taxon>
        <taxon>Cactineae</taxon>
        <taxon>Cactaceae</taxon>
        <taxon>Opuntioideae</taxon>
        <taxon>Opuntia</taxon>
    </lineage>
</organism>
<dbReference type="EMBL" id="GISG01135441">
    <property type="protein sequence ID" value="MBA4643834.1"/>
    <property type="molecule type" value="Transcribed_RNA"/>
</dbReference>
<dbReference type="PROSITE" id="PS50896">
    <property type="entry name" value="LISH"/>
    <property type="match status" value="1"/>
</dbReference>
<evidence type="ECO:0000256" key="1">
    <source>
        <dbReference type="SAM" id="MobiDB-lite"/>
    </source>
</evidence>
<sequence length="438" mass="49224">MLDCEKGKIKLKSTFTTSFIPRQLLLSSASSKSIMAQQQKENGRKPTIILSPQDRVRLLHTICEFLEVNGFHKTLKNFHREADIEKQSWKNCSLNLEEMFQEHLRLRDDTDEKMLEQKDKSAKHTACVKTDGTTKEKQIDDGKKSESTLANETANGDDIKSKKKKKSKSADKSDQVNAENHLKTAEHQVGDANEPAEAVKKSKKKKQMDTSEPSDKDLKEQPTTLSMTSEPVKKSKDKKKKHKDESDVLDKNVQQKDVVEAAGTTSEKADDVSIEKKKQKSKGSKMKKDISITNDEVDEAGKGLKKRKKSSSDDIANNDVEERATTDPKRRKMDDSAKSNEGVQPPKTPKQSANGSMEKHDGHESNKQDKTKERNDSAEPTSVKAFQRVKAEEVKFVDDRLKDNSYWAKDGADSGYGAKAQEILGQVRGRRLRPEGLP</sequence>
<dbReference type="PANTHER" id="PTHR23216">
    <property type="entry name" value="NUCLEOLAR AND COILED-BODY PHOSPHOPROTEIN 1"/>
    <property type="match status" value="1"/>
</dbReference>
<evidence type="ECO:0000259" key="2">
    <source>
        <dbReference type="Pfam" id="PF05022"/>
    </source>
</evidence>
<dbReference type="GO" id="GO:0005730">
    <property type="term" value="C:nucleolus"/>
    <property type="evidence" value="ECO:0007669"/>
    <property type="project" value="InterPro"/>
</dbReference>
<feature type="region of interest" description="Disordered" evidence="1">
    <location>
        <begin position="116"/>
        <end position="386"/>
    </location>
</feature>
<dbReference type="Pfam" id="PF05022">
    <property type="entry name" value="SRP40_C"/>
    <property type="match status" value="1"/>
</dbReference>
<feature type="compositionally biased region" description="Basic and acidic residues" evidence="1">
    <location>
        <begin position="132"/>
        <end position="146"/>
    </location>
</feature>
<feature type="compositionally biased region" description="Basic and acidic residues" evidence="1">
    <location>
        <begin position="207"/>
        <end position="220"/>
    </location>
</feature>
<reference evidence="3" key="1">
    <citation type="journal article" date="2013" name="J. Plant Res.">
        <title>Effect of fungi and light on seed germination of three Opuntia species from semiarid lands of central Mexico.</title>
        <authorList>
            <person name="Delgado-Sanchez P."/>
            <person name="Jimenez-Bremont J.F."/>
            <person name="Guerrero-Gonzalez Mde L."/>
            <person name="Flores J."/>
        </authorList>
    </citation>
    <scope>NUCLEOTIDE SEQUENCE</scope>
    <source>
        <tissue evidence="3">Cladode</tissue>
    </source>
</reference>
<reference evidence="3" key="2">
    <citation type="submission" date="2020-07" db="EMBL/GenBank/DDBJ databases">
        <authorList>
            <person name="Vera ALvarez R."/>
            <person name="Arias-Moreno D.M."/>
            <person name="Jimenez-Jacinto V."/>
            <person name="Jimenez-Bremont J.F."/>
            <person name="Swaminathan K."/>
            <person name="Moose S.P."/>
            <person name="Guerrero-Gonzalez M.L."/>
            <person name="Marino-Ramirez L."/>
            <person name="Landsman D."/>
            <person name="Rodriguez-Kessler M."/>
            <person name="Delgado-Sanchez P."/>
        </authorList>
    </citation>
    <scope>NUCLEOTIDE SEQUENCE</scope>
    <source>
        <tissue evidence="3">Cladode</tissue>
    </source>
</reference>
<feature type="compositionally biased region" description="Basic and acidic residues" evidence="1">
    <location>
        <begin position="267"/>
        <end position="276"/>
    </location>
</feature>
<feature type="compositionally biased region" description="Basic and acidic residues" evidence="1">
    <location>
        <begin position="357"/>
        <end position="377"/>
    </location>
</feature>
<accession>A0A7C8ZI63</accession>
<feature type="compositionally biased region" description="Basic and acidic residues" evidence="1">
    <location>
        <begin position="243"/>
        <end position="259"/>
    </location>
</feature>
<feature type="compositionally biased region" description="Basic and acidic residues" evidence="1">
    <location>
        <begin position="168"/>
        <end position="189"/>
    </location>
</feature>
<dbReference type="InterPro" id="IPR039191">
    <property type="entry name" value="Nopp140-like"/>
</dbReference>
<dbReference type="AlphaFoldDB" id="A0A7C8ZI63"/>
<dbReference type="InterPro" id="IPR007718">
    <property type="entry name" value="Srp40_C"/>
</dbReference>
<evidence type="ECO:0000313" key="3">
    <source>
        <dbReference type="EMBL" id="MBA4643834.1"/>
    </source>
</evidence>
<dbReference type="InterPro" id="IPR006594">
    <property type="entry name" value="LisH"/>
</dbReference>
<dbReference type="PANTHER" id="PTHR23216:SF1">
    <property type="entry name" value="NUCLEOLAR AND COILED-BODY PHOSPHOPROTEIN 1"/>
    <property type="match status" value="1"/>
</dbReference>